<evidence type="ECO:0000259" key="6">
    <source>
        <dbReference type="Pfam" id="PF07731"/>
    </source>
</evidence>
<evidence type="ECO:0000256" key="3">
    <source>
        <dbReference type="ARBA" id="ARBA00023008"/>
    </source>
</evidence>
<proteinExistence type="predicted"/>
<reference evidence="9" key="1">
    <citation type="journal article" date="2019" name="Int. J. Syst. Evol. Microbiol.">
        <title>The Global Catalogue of Microorganisms (GCM) 10K type strain sequencing project: providing services to taxonomists for standard genome sequencing and annotation.</title>
        <authorList>
            <consortium name="The Broad Institute Genomics Platform"/>
            <consortium name="The Broad Institute Genome Sequencing Center for Infectious Disease"/>
            <person name="Wu L."/>
            <person name="Ma J."/>
        </authorList>
    </citation>
    <scope>NUCLEOTIDE SEQUENCE [LARGE SCALE GENOMIC DNA]</scope>
    <source>
        <strain evidence="9">JCM 18283</strain>
    </source>
</reference>
<accession>A0ABP9FWN1</accession>
<dbReference type="Proteomes" id="UP001501436">
    <property type="component" value="Unassembled WGS sequence"/>
</dbReference>
<dbReference type="PANTHER" id="PTHR11709">
    <property type="entry name" value="MULTI-COPPER OXIDASE"/>
    <property type="match status" value="1"/>
</dbReference>
<evidence type="ECO:0000313" key="8">
    <source>
        <dbReference type="EMBL" id="GAA4919895.1"/>
    </source>
</evidence>
<dbReference type="InterPro" id="IPR002355">
    <property type="entry name" value="Cu_oxidase_Cu_BS"/>
</dbReference>
<dbReference type="CDD" id="cd13848">
    <property type="entry name" value="CuRO_1_CopA"/>
    <property type="match status" value="1"/>
</dbReference>
<feature type="compositionally biased region" description="Basic and acidic residues" evidence="4">
    <location>
        <begin position="30"/>
        <end position="41"/>
    </location>
</feature>
<feature type="domain" description="Plastocyanin-like" evidence="7">
    <location>
        <begin position="112"/>
        <end position="224"/>
    </location>
</feature>
<organism evidence="8 9">
    <name type="scientific">Mucilaginibacter defluvii</name>
    <dbReference type="NCBI Taxonomy" id="1196019"/>
    <lineage>
        <taxon>Bacteria</taxon>
        <taxon>Pseudomonadati</taxon>
        <taxon>Bacteroidota</taxon>
        <taxon>Sphingobacteriia</taxon>
        <taxon>Sphingobacteriales</taxon>
        <taxon>Sphingobacteriaceae</taxon>
        <taxon>Mucilaginibacter</taxon>
    </lineage>
</organism>
<dbReference type="InterPro" id="IPR011706">
    <property type="entry name" value="Cu-oxidase_C"/>
</dbReference>
<evidence type="ECO:0000256" key="2">
    <source>
        <dbReference type="ARBA" id="ARBA00023002"/>
    </source>
</evidence>
<name>A0ABP9FWN1_9SPHI</name>
<dbReference type="Pfam" id="PF00394">
    <property type="entry name" value="Cu-oxidase"/>
    <property type="match status" value="1"/>
</dbReference>
<protein>
    <recommendedName>
        <fullName evidence="10">CopA family copper-resistance protein</fullName>
    </recommendedName>
</protein>
<dbReference type="InterPro" id="IPR034284">
    <property type="entry name" value="CuRO_1_CopA"/>
</dbReference>
<dbReference type="InterPro" id="IPR033138">
    <property type="entry name" value="Cu_oxidase_CS"/>
</dbReference>
<sequence>MKLVKEKSGANKKDASRQTPAQISPVFKTADMRDMKMDDQKQPSPAEASKSMAMPMTDKNDSAETMGGMKMDDPYAGDALAQNIRKAKANLGPIKITSRTRLPRTVRYDLYVTDTTVTYGGKPKRAIAVNGSIPMPTLTFTEGDTAEIYVHNKLKEETALHWHGLFLPNRYDGVPNLTQMPIKPGATYLYRFPIIQHGTHWYHSHSGLQEQIGMYGAFIMNKRQEWDIPTLPVVLSEWTNMKPEEVNRSLHAATDWFSIKKGTTQSYAEAIGSGNFKTKVTNEWKRMNAMDVSDVYYDKFLINGKNQLEQPQFKAGQKVRLRIANGGASSYFWLKYAGGKMTVVATDGNDVEPVEVDRLIIAVSETYDVVVTIPDDKSYEFLVTPEDRTKSASLWLGSGQKVYAGKMPKLKYFAGMKMMNDMMDMHGNMVQMDGMQMQNQIMDMNTVMYPEITGPEKPEAPESKTSMPAMQMGNDKSMSGMNMAPESADIVTLNYTMLRDPNKTTLPQGPVRELKFDLTGNMNRYVWTLDNKTVSESDKILIKKGENLRIILYNNSMMRHPMHLHGHDFRVLNGQGDHAPLKNVLDIMPMERDTIEFAATESGDWFFHCHILYHMMSGMGRIFSYENSPPNPEVPDPKLAQRKLFWDDRMPHLMGRIGLESNGSDGQVMLSNTRWNAISTWHLGLDAKMGYESETMIGRYIGRNQWLFPYVGFDYHYKQFDPDEKNIFGSDYRNMFGQISNKENRHTVVAGLAYTLPMLVVADARIDGNGKLRFQLGREDIPLTSRLRMNFMINTDKEYAAGFRYIVNKYFALSTHYDSDMGFGGGLTLTY</sequence>
<dbReference type="PANTHER" id="PTHR11709:SF394">
    <property type="entry name" value="FI03373P-RELATED"/>
    <property type="match status" value="1"/>
</dbReference>
<feature type="compositionally biased region" description="Basic and acidic residues" evidence="4">
    <location>
        <begin position="1"/>
        <end position="16"/>
    </location>
</feature>
<dbReference type="EMBL" id="BAABJI010000002">
    <property type="protein sequence ID" value="GAA4919895.1"/>
    <property type="molecule type" value="Genomic_DNA"/>
</dbReference>
<dbReference type="Pfam" id="PF07732">
    <property type="entry name" value="Cu-oxidase_3"/>
    <property type="match status" value="1"/>
</dbReference>
<feature type="region of interest" description="Disordered" evidence="4">
    <location>
        <begin position="1"/>
        <end position="58"/>
    </location>
</feature>
<keyword evidence="2" id="KW-0560">Oxidoreductase</keyword>
<dbReference type="SUPFAM" id="SSF49503">
    <property type="entry name" value="Cupredoxins"/>
    <property type="match status" value="3"/>
</dbReference>
<keyword evidence="1" id="KW-0479">Metal-binding</keyword>
<comment type="caution">
    <text evidence="8">The sequence shown here is derived from an EMBL/GenBank/DDBJ whole genome shotgun (WGS) entry which is preliminary data.</text>
</comment>
<gene>
    <name evidence="8" type="ORF">GCM10023313_24520</name>
</gene>
<dbReference type="InterPro" id="IPR034279">
    <property type="entry name" value="CuRO_3_CopA"/>
</dbReference>
<dbReference type="PROSITE" id="PS00080">
    <property type="entry name" value="MULTICOPPER_OXIDASE2"/>
    <property type="match status" value="1"/>
</dbReference>
<dbReference type="Gene3D" id="2.60.40.420">
    <property type="entry name" value="Cupredoxins - blue copper proteins"/>
    <property type="match status" value="3"/>
</dbReference>
<dbReference type="InterPro" id="IPR001117">
    <property type="entry name" value="Cu-oxidase_2nd"/>
</dbReference>
<keyword evidence="3" id="KW-0186">Copper</keyword>
<evidence type="ECO:0000259" key="7">
    <source>
        <dbReference type="Pfam" id="PF07732"/>
    </source>
</evidence>
<evidence type="ECO:0000256" key="1">
    <source>
        <dbReference type="ARBA" id="ARBA00022723"/>
    </source>
</evidence>
<dbReference type="InterPro" id="IPR011707">
    <property type="entry name" value="Cu-oxidase-like_N"/>
</dbReference>
<dbReference type="InterPro" id="IPR045087">
    <property type="entry name" value="Cu-oxidase_fam"/>
</dbReference>
<dbReference type="CDD" id="cd13874">
    <property type="entry name" value="CuRO_2_CopA"/>
    <property type="match status" value="1"/>
</dbReference>
<keyword evidence="9" id="KW-1185">Reference proteome</keyword>
<evidence type="ECO:0000259" key="5">
    <source>
        <dbReference type="Pfam" id="PF00394"/>
    </source>
</evidence>
<dbReference type="CDD" id="cd13896">
    <property type="entry name" value="CuRO_3_CopA"/>
    <property type="match status" value="1"/>
</dbReference>
<evidence type="ECO:0000256" key="4">
    <source>
        <dbReference type="SAM" id="MobiDB-lite"/>
    </source>
</evidence>
<feature type="domain" description="Plastocyanin-like" evidence="5">
    <location>
        <begin position="284"/>
        <end position="384"/>
    </location>
</feature>
<dbReference type="PROSITE" id="PS00079">
    <property type="entry name" value="MULTICOPPER_OXIDASE1"/>
    <property type="match status" value="1"/>
</dbReference>
<dbReference type="Pfam" id="PF07731">
    <property type="entry name" value="Cu-oxidase_2"/>
    <property type="match status" value="1"/>
</dbReference>
<dbReference type="InterPro" id="IPR034282">
    <property type="entry name" value="CuRO_2_CopA"/>
</dbReference>
<dbReference type="InterPro" id="IPR008972">
    <property type="entry name" value="Cupredoxin"/>
</dbReference>
<evidence type="ECO:0000313" key="9">
    <source>
        <dbReference type="Proteomes" id="UP001501436"/>
    </source>
</evidence>
<feature type="domain" description="Plastocyanin-like" evidence="6">
    <location>
        <begin position="513"/>
        <end position="626"/>
    </location>
</feature>
<evidence type="ECO:0008006" key="10">
    <source>
        <dbReference type="Google" id="ProtNLM"/>
    </source>
</evidence>